<proteinExistence type="predicted"/>
<sequence>MESQKVAVKKAHTLPKVKPVIPYSPLDTVLLVGEGDFSFANSLVSAHNLPPKNITATSYDSEATCYEKYPWCQRTVDQLKQQGMKILFNVDAKKLGSIKDIKSKQFTKIAFNFPHTGKGITDQDRNILSNQELLVDFFKSTASLLTVGSSNVVASKKRKTAGSDDSDQEDVENVASDEEPTNVSSSKTRGTVLVTLRDAVPYTLWKMPELAKKPSAGTPKYKQLRSFAFHPQHYPGYAHRRTAGHRGEREIPVLKEKDGLVNARTWEFELASQTP</sequence>
<name>A0A0C3BJT5_SERVB</name>
<evidence type="ECO:0000256" key="1">
    <source>
        <dbReference type="SAM" id="MobiDB-lite"/>
    </source>
</evidence>
<dbReference type="PANTHER" id="PTHR11538">
    <property type="entry name" value="PHENYLALANYL-TRNA SYNTHETASE"/>
    <property type="match status" value="1"/>
</dbReference>
<dbReference type="GO" id="GO:0005737">
    <property type="term" value="C:cytoplasm"/>
    <property type="evidence" value="ECO:0007669"/>
    <property type="project" value="TreeGrafter"/>
</dbReference>
<evidence type="ECO:0000313" key="4">
    <source>
        <dbReference type="Proteomes" id="UP000054097"/>
    </source>
</evidence>
<dbReference type="Proteomes" id="UP000054097">
    <property type="component" value="Unassembled WGS sequence"/>
</dbReference>
<reference evidence="3 4" key="1">
    <citation type="submission" date="2014-04" db="EMBL/GenBank/DDBJ databases">
        <authorList>
            <consortium name="DOE Joint Genome Institute"/>
            <person name="Kuo A."/>
            <person name="Zuccaro A."/>
            <person name="Kohler A."/>
            <person name="Nagy L.G."/>
            <person name="Floudas D."/>
            <person name="Copeland A."/>
            <person name="Barry K.W."/>
            <person name="Cichocki N."/>
            <person name="Veneault-Fourrey C."/>
            <person name="LaButti K."/>
            <person name="Lindquist E.A."/>
            <person name="Lipzen A."/>
            <person name="Lundell T."/>
            <person name="Morin E."/>
            <person name="Murat C."/>
            <person name="Sun H."/>
            <person name="Tunlid A."/>
            <person name="Henrissat B."/>
            <person name="Grigoriev I.V."/>
            <person name="Hibbett D.S."/>
            <person name="Martin F."/>
            <person name="Nordberg H.P."/>
            <person name="Cantor M.N."/>
            <person name="Hua S.X."/>
        </authorList>
    </citation>
    <scope>NUCLEOTIDE SEQUENCE [LARGE SCALE GENOMIC DNA]</scope>
    <source>
        <strain evidence="3 4">MAFF 305830</strain>
    </source>
</reference>
<dbReference type="HOGENOM" id="CLU_035438_1_1_1"/>
<dbReference type="EMBL" id="KN824281">
    <property type="protein sequence ID" value="KIM31746.1"/>
    <property type="molecule type" value="Genomic_DNA"/>
</dbReference>
<keyword evidence="4" id="KW-1185">Reference proteome</keyword>
<dbReference type="GO" id="GO:0070042">
    <property type="term" value="F:rRNA (uridine-N3-)-methyltransferase activity"/>
    <property type="evidence" value="ECO:0007669"/>
    <property type="project" value="InterPro"/>
</dbReference>
<dbReference type="Pfam" id="PF10354">
    <property type="entry name" value="BMT5-like"/>
    <property type="match status" value="1"/>
</dbReference>
<evidence type="ECO:0000313" key="3">
    <source>
        <dbReference type="EMBL" id="KIM31746.1"/>
    </source>
</evidence>
<feature type="domain" description="25S rRNA (uridine-N(3))-methyltransferase BMT5-like" evidence="2">
    <location>
        <begin position="30"/>
        <end position="241"/>
    </location>
</feature>
<evidence type="ECO:0000259" key="2">
    <source>
        <dbReference type="Pfam" id="PF10354"/>
    </source>
</evidence>
<protein>
    <recommendedName>
        <fullName evidence="2">25S rRNA (uridine-N(3))-methyltransferase BMT5-like domain-containing protein</fullName>
    </recommendedName>
</protein>
<organism evidence="3 4">
    <name type="scientific">Serendipita vermifera MAFF 305830</name>
    <dbReference type="NCBI Taxonomy" id="933852"/>
    <lineage>
        <taxon>Eukaryota</taxon>
        <taxon>Fungi</taxon>
        <taxon>Dikarya</taxon>
        <taxon>Basidiomycota</taxon>
        <taxon>Agaricomycotina</taxon>
        <taxon>Agaricomycetes</taxon>
        <taxon>Sebacinales</taxon>
        <taxon>Serendipitaceae</taxon>
        <taxon>Serendipita</taxon>
    </lineage>
</organism>
<dbReference type="GO" id="GO:0070475">
    <property type="term" value="P:rRNA base methylation"/>
    <property type="evidence" value="ECO:0007669"/>
    <property type="project" value="InterPro"/>
</dbReference>
<accession>A0A0C3BJT5</accession>
<dbReference type="OrthoDB" id="273345at2759"/>
<dbReference type="AlphaFoldDB" id="A0A0C3BJT5"/>
<dbReference type="STRING" id="933852.A0A0C3BJT5"/>
<feature type="region of interest" description="Disordered" evidence="1">
    <location>
        <begin position="155"/>
        <end position="189"/>
    </location>
</feature>
<dbReference type="InterPro" id="IPR019446">
    <property type="entry name" value="BMT5-like"/>
</dbReference>
<gene>
    <name evidence="3" type="ORF">M408DRAFT_64408</name>
</gene>
<dbReference type="PANTHER" id="PTHR11538:SF26">
    <property type="entry name" value="FERREDOXIN-FOLD ANTICODON-BINDING DOMAIN-CONTAINING PROTEIN 1"/>
    <property type="match status" value="1"/>
</dbReference>
<reference evidence="4" key="2">
    <citation type="submission" date="2015-01" db="EMBL/GenBank/DDBJ databases">
        <title>Evolutionary Origins and Diversification of the Mycorrhizal Mutualists.</title>
        <authorList>
            <consortium name="DOE Joint Genome Institute"/>
            <consortium name="Mycorrhizal Genomics Consortium"/>
            <person name="Kohler A."/>
            <person name="Kuo A."/>
            <person name="Nagy L.G."/>
            <person name="Floudas D."/>
            <person name="Copeland A."/>
            <person name="Barry K.W."/>
            <person name="Cichocki N."/>
            <person name="Veneault-Fourrey C."/>
            <person name="LaButti K."/>
            <person name="Lindquist E.A."/>
            <person name="Lipzen A."/>
            <person name="Lundell T."/>
            <person name="Morin E."/>
            <person name="Murat C."/>
            <person name="Riley R."/>
            <person name="Ohm R."/>
            <person name="Sun H."/>
            <person name="Tunlid A."/>
            <person name="Henrissat B."/>
            <person name="Grigoriev I.V."/>
            <person name="Hibbett D.S."/>
            <person name="Martin F."/>
        </authorList>
    </citation>
    <scope>NUCLEOTIDE SEQUENCE [LARGE SCALE GENOMIC DNA]</scope>
    <source>
        <strain evidence="4">MAFF 305830</strain>
    </source>
</reference>
<feature type="compositionally biased region" description="Acidic residues" evidence="1">
    <location>
        <begin position="164"/>
        <end position="180"/>
    </location>
</feature>